<protein>
    <submittedName>
        <fullName evidence="1">Uncharacterized protein</fullName>
    </submittedName>
</protein>
<comment type="caution">
    <text evidence="1">The sequence shown here is derived from an EMBL/GenBank/DDBJ whole genome shotgun (WGS) entry which is preliminary data.</text>
</comment>
<reference evidence="1 2" key="1">
    <citation type="submission" date="2021-03" db="EMBL/GenBank/DDBJ databases">
        <title>Enterococcal diversity collection.</title>
        <authorList>
            <person name="Gilmore M.S."/>
            <person name="Schwartzman J."/>
            <person name="Van Tyne D."/>
            <person name="Martin M."/>
            <person name="Earl A.M."/>
            <person name="Manson A.L."/>
            <person name="Straub T."/>
            <person name="Salamzade R."/>
            <person name="Saavedra J."/>
            <person name="Lebreton F."/>
            <person name="Prichula J."/>
            <person name="Schaufler K."/>
            <person name="Gaca A."/>
            <person name="Sgardioli B."/>
            <person name="Wagenaar J."/>
            <person name="Strong T."/>
        </authorList>
    </citation>
    <scope>NUCLEOTIDE SEQUENCE [LARGE SCALE GENOMIC DNA]</scope>
    <source>
        <strain evidence="1 2">MJM16</strain>
    </source>
</reference>
<dbReference type="Proteomes" id="UP000664495">
    <property type="component" value="Unassembled WGS sequence"/>
</dbReference>
<dbReference type="EMBL" id="JAFLVR010000035">
    <property type="protein sequence ID" value="MBO0453680.1"/>
    <property type="molecule type" value="Genomic_DNA"/>
</dbReference>
<sequence>MKSTAKKIRCFADILFFEEVKERESIRDQRDSYFFTVNQDLTIEAASLLNVIVPINESNSYKFT</sequence>
<evidence type="ECO:0000313" key="2">
    <source>
        <dbReference type="Proteomes" id="UP000664495"/>
    </source>
</evidence>
<keyword evidence="2" id="KW-1185">Reference proteome</keyword>
<evidence type="ECO:0000313" key="1">
    <source>
        <dbReference type="EMBL" id="MBO0453680.1"/>
    </source>
</evidence>
<dbReference type="RefSeq" id="WP_207109436.1">
    <property type="nucleotide sequence ID" value="NZ_JAFLVR010000035.1"/>
</dbReference>
<name>A0ABS3HJQ8_9ENTE</name>
<gene>
    <name evidence="1" type="ORF">JZO85_15565</name>
</gene>
<proteinExistence type="predicted"/>
<accession>A0ABS3HJQ8</accession>
<organism evidence="1 2">
    <name type="scientific">Candidatus Enterococcus murrayae</name>
    <dbReference type="NCBI Taxonomy" id="2815321"/>
    <lineage>
        <taxon>Bacteria</taxon>
        <taxon>Bacillati</taxon>
        <taxon>Bacillota</taxon>
        <taxon>Bacilli</taxon>
        <taxon>Lactobacillales</taxon>
        <taxon>Enterococcaceae</taxon>
        <taxon>Enterococcus</taxon>
    </lineage>
</organism>